<dbReference type="EMBL" id="CM042025">
    <property type="protein sequence ID" value="KAI3808626.1"/>
    <property type="molecule type" value="Genomic_DNA"/>
</dbReference>
<protein>
    <submittedName>
        <fullName evidence="1">Uncharacterized protein</fullName>
    </submittedName>
</protein>
<name>A0ACB9ILF4_9ASTR</name>
<keyword evidence="2" id="KW-1185">Reference proteome</keyword>
<evidence type="ECO:0000313" key="2">
    <source>
        <dbReference type="Proteomes" id="UP001056120"/>
    </source>
</evidence>
<evidence type="ECO:0000313" key="1">
    <source>
        <dbReference type="EMBL" id="KAI3808626.1"/>
    </source>
</evidence>
<dbReference type="Proteomes" id="UP001056120">
    <property type="component" value="Linkage Group LG08"/>
</dbReference>
<organism evidence="1 2">
    <name type="scientific">Smallanthus sonchifolius</name>
    <dbReference type="NCBI Taxonomy" id="185202"/>
    <lineage>
        <taxon>Eukaryota</taxon>
        <taxon>Viridiplantae</taxon>
        <taxon>Streptophyta</taxon>
        <taxon>Embryophyta</taxon>
        <taxon>Tracheophyta</taxon>
        <taxon>Spermatophyta</taxon>
        <taxon>Magnoliopsida</taxon>
        <taxon>eudicotyledons</taxon>
        <taxon>Gunneridae</taxon>
        <taxon>Pentapetalae</taxon>
        <taxon>asterids</taxon>
        <taxon>campanulids</taxon>
        <taxon>Asterales</taxon>
        <taxon>Asteraceae</taxon>
        <taxon>Asteroideae</taxon>
        <taxon>Heliantheae alliance</taxon>
        <taxon>Millerieae</taxon>
        <taxon>Smallanthus</taxon>
    </lineage>
</organism>
<proteinExistence type="predicted"/>
<reference evidence="2" key="1">
    <citation type="journal article" date="2022" name="Mol. Ecol. Resour.">
        <title>The genomes of chicory, endive, great burdock and yacon provide insights into Asteraceae palaeo-polyploidization history and plant inulin production.</title>
        <authorList>
            <person name="Fan W."/>
            <person name="Wang S."/>
            <person name="Wang H."/>
            <person name="Wang A."/>
            <person name="Jiang F."/>
            <person name="Liu H."/>
            <person name="Zhao H."/>
            <person name="Xu D."/>
            <person name="Zhang Y."/>
        </authorList>
    </citation>
    <scope>NUCLEOTIDE SEQUENCE [LARGE SCALE GENOMIC DNA]</scope>
    <source>
        <strain evidence="2">cv. Yunnan</strain>
    </source>
</reference>
<sequence length="101" mass="11607">MVMDIGYLTVGLVHLLKSQDNKRRAFEHCRTGISFLDACCIANFVFCTLRSVYRGRAGDANFYKFFIKSCYILLEIGSYMQVGLIFFIVCVPYKLVLRSNL</sequence>
<gene>
    <name evidence="1" type="ORF">L1987_24582</name>
</gene>
<reference evidence="1 2" key="2">
    <citation type="journal article" date="2022" name="Mol. Ecol. Resour.">
        <title>The genomes of chicory, endive, great burdock and yacon provide insights into Asteraceae paleo-polyploidization history and plant inulin production.</title>
        <authorList>
            <person name="Fan W."/>
            <person name="Wang S."/>
            <person name="Wang H."/>
            <person name="Wang A."/>
            <person name="Jiang F."/>
            <person name="Liu H."/>
            <person name="Zhao H."/>
            <person name="Xu D."/>
            <person name="Zhang Y."/>
        </authorList>
    </citation>
    <scope>NUCLEOTIDE SEQUENCE [LARGE SCALE GENOMIC DNA]</scope>
    <source>
        <strain evidence="2">cv. Yunnan</strain>
        <tissue evidence="1">Leaves</tissue>
    </source>
</reference>
<comment type="caution">
    <text evidence="1">The sequence shown here is derived from an EMBL/GenBank/DDBJ whole genome shotgun (WGS) entry which is preliminary data.</text>
</comment>
<accession>A0ACB9ILF4</accession>